<evidence type="ECO:0000313" key="2">
    <source>
        <dbReference type="EMBL" id="RZO24958.1"/>
    </source>
</evidence>
<gene>
    <name evidence="2" type="ORF">EVA94_01955</name>
</gene>
<dbReference type="InterPro" id="IPR006674">
    <property type="entry name" value="HD_domain"/>
</dbReference>
<dbReference type="PANTHER" id="PTHR40202:SF1">
    <property type="entry name" value="HD DOMAIN-CONTAINING PROTEIN"/>
    <property type="match status" value="1"/>
</dbReference>
<name>A0A520MUS0_9GAMM</name>
<feature type="domain" description="HD" evidence="1">
    <location>
        <begin position="55"/>
        <end position="135"/>
    </location>
</feature>
<dbReference type="Proteomes" id="UP000315498">
    <property type="component" value="Unassembled WGS sequence"/>
</dbReference>
<dbReference type="SUPFAM" id="SSF109604">
    <property type="entry name" value="HD-domain/PDEase-like"/>
    <property type="match status" value="1"/>
</dbReference>
<dbReference type="AlphaFoldDB" id="A0A520MUS0"/>
<protein>
    <submittedName>
        <fullName evidence="2">HD domain-containing protein</fullName>
    </submittedName>
</protein>
<sequence length="190" mass="22179">MTEKRAKFTQMVDGDAEDYSIIAASNAEDYNHLADKVIDHLKMLENDYGGFQVDRLTHSLQTATRAHRDGRDDEYVVCALIHDIGDNLAPANHAELAATILQPFVSDENYWIVKHHGIFQGYYFFEFLGLDKNMRDKYADEPFFDSCREFCEKYDQNSFDPDYDTLDLEYFIPMVKDLFKKPKRSIYLQS</sequence>
<comment type="caution">
    <text evidence="2">The sequence shown here is derived from an EMBL/GenBank/DDBJ whole genome shotgun (WGS) entry which is preliminary data.</text>
</comment>
<dbReference type="EMBL" id="SHBG01000013">
    <property type="protein sequence ID" value="RZO24958.1"/>
    <property type="molecule type" value="Genomic_DNA"/>
</dbReference>
<reference evidence="2 3" key="1">
    <citation type="submission" date="2019-02" db="EMBL/GenBank/DDBJ databases">
        <title>Prokaryotic population dynamics and viral predation in marine succession experiment using metagenomics: the confinement effect.</title>
        <authorList>
            <person name="Haro-Moreno J.M."/>
            <person name="Rodriguez-Valera F."/>
            <person name="Lopez-Perez M."/>
        </authorList>
    </citation>
    <scope>NUCLEOTIDE SEQUENCE [LARGE SCALE GENOMIC DNA]</scope>
    <source>
        <strain evidence="2">MED-G161</strain>
    </source>
</reference>
<proteinExistence type="predicted"/>
<dbReference type="PANTHER" id="PTHR40202">
    <property type="match status" value="1"/>
</dbReference>
<evidence type="ECO:0000259" key="1">
    <source>
        <dbReference type="Pfam" id="PF01966"/>
    </source>
</evidence>
<dbReference type="InterPro" id="IPR052567">
    <property type="entry name" value="OP_Dioxygenase"/>
</dbReference>
<accession>A0A520MUS0</accession>
<dbReference type="Gene3D" id="1.10.3210.10">
    <property type="entry name" value="Hypothetical protein af1432"/>
    <property type="match status" value="1"/>
</dbReference>
<organism evidence="2 3">
    <name type="scientific">SAR86 cluster bacterium</name>
    <dbReference type="NCBI Taxonomy" id="2030880"/>
    <lineage>
        <taxon>Bacteria</taxon>
        <taxon>Pseudomonadati</taxon>
        <taxon>Pseudomonadota</taxon>
        <taxon>Gammaproteobacteria</taxon>
        <taxon>SAR86 cluster</taxon>
    </lineage>
</organism>
<evidence type="ECO:0000313" key="3">
    <source>
        <dbReference type="Proteomes" id="UP000315498"/>
    </source>
</evidence>
<dbReference type="Pfam" id="PF01966">
    <property type="entry name" value="HD"/>
    <property type="match status" value="1"/>
</dbReference>